<feature type="binding site" evidence="7">
    <location>
        <position position="8"/>
    </location>
    <ligand>
        <name>S-adenosyl-L-methionine</name>
        <dbReference type="ChEBI" id="CHEBI:59789"/>
    </ligand>
</feature>
<dbReference type="EC" id="2.1.1.72" evidence="2 8"/>
<dbReference type="RefSeq" id="WP_119790494.1">
    <property type="nucleotide sequence ID" value="NZ_QYZD01000001.1"/>
</dbReference>
<dbReference type="GO" id="GO:0006298">
    <property type="term" value="P:mismatch repair"/>
    <property type="evidence" value="ECO:0007669"/>
    <property type="project" value="TreeGrafter"/>
</dbReference>
<evidence type="ECO:0000256" key="7">
    <source>
        <dbReference type="PIRSR" id="PIRSR000398-1"/>
    </source>
</evidence>
<dbReference type="GO" id="GO:0009307">
    <property type="term" value="P:DNA restriction-modification system"/>
    <property type="evidence" value="ECO:0007669"/>
    <property type="project" value="InterPro"/>
</dbReference>
<dbReference type="GO" id="GO:0043565">
    <property type="term" value="F:sequence-specific DNA binding"/>
    <property type="evidence" value="ECO:0007669"/>
    <property type="project" value="TreeGrafter"/>
</dbReference>
<dbReference type="Pfam" id="PF02086">
    <property type="entry name" value="MethyltransfD12"/>
    <property type="match status" value="1"/>
</dbReference>
<evidence type="ECO:0000256" key="2">
    <source>
        <dbReference type="ARBA" id="ARBA00011900"/>
    </source>
</evidence>
<protein>
    <recommendedName>
        <fullName evidence="2 8">Site-specific DNA-methyltransferase (adenine-specific)</fullName>
        <ecNumber evidence="2 8">2.1.1.72</ecNumber>
    </recommendedName>
</protein>
<dbReference type="GO" id="GO:1904047">
    <property type="term" value="F:S-adenosyl-L-methionine binding"/>
    <property type="evidence" value="ECO:0007669"/>
    <property type="project" value="TreeGrafter"/>
</dbReference>
<gene>
    <name evidence="9" type="ORF">DQX05_02280</name>
</gene>
<evidence type="ECO:0000313" key="10">
    <source>
        <dbReference type="Proteomes" id="UP000266177"/>
    </source>
</evidence>
<comment type="catalytic activity">
    <reaction evidence="6 8">
        <text>a 2'-deoxyadenosine in DNA + S-adenosyl-L-methionine = an N(6)-methyl-2'-deoxyadenosine in DNA + S-adenosyl-L-homocysteine + H(+)</text>
        <dbReference type="Rhea" id="RHEA:15197"/>
        <dbReference type="Rhea" id="RHEA-COMP:12418"/>
        <dbReference type="Rhea" id="RHEA-COMP:12419"/>
        <dbReference type="ChEBI" id="CHEBI:15378"/>
        <dbReference type="ChEBI" id="CHEBI:57856"/>
        <dbReference type="ChEBI" id="CHEBI:59789"/>
        <dbReference type="ChEBI" id="CHEBI:90615"/>
        <dbReference type="ChEBI" id="CHEBI:90616"/>
        <dbReference type="EC" id="2.1.1.72"/>
    </reaction>
</comment>
<evidence type="ECO:0000313" key="9">
    <source>
        <dbReference type="EMBL" id="RJG26871.1"/>
    </source>
</evidence>
<feature type="binding site" evidence="7">
    <location>
        <position position="12"/>
    </location>
    <ligand>
        <name>S-adenosyl-L-methionine</name>
        <dbReference type="ChEBI" id="CHEBI:59789"/>
    </ligand>
</feature>
<comment type="similarity">
    <text evidence="1 8">Belongs to the N(4)/N(6)-methyltransferase family.</text>
</comment>
<keyword evidence="3 8" id="KW-0489">Methyltransferase</keyword>
<dbReference type="SUPFAM" id="SSF53335">
    <property type="entry name" value="S-adenosyl-L-methionine-dependent methyltransferases"/>
    <property type="match status" value="1"/>
</dbReference>
<keyword evidence="5 8" id="KW-0949">S-adenosyl-L-methionine</keyword>
<evidence type="ECO:0000256" key="8">
    <source>
        <dbReference type="RuleBase" id="RU361257"/>
    </source>
</evidence>
<dbReference type="PIRSF" id="PIRSF000398">
    <property type="entry name" value="M_m6A_EcoRV"/>
    <property type="match status" value="1"/>
</dbReference>
<reference evidence="9 10" key="1">
    <citation type="submission" date="2018-09" db="EMBL/GenBank/DDBJ databases">
        <title>Paenibacillus SK2017-BO5.</title>
        <authorList>
            <person name="Piskunova J.V."/>
            <person name="Dubiley S.A."/>
            <person name="Severinov K.V."/>
        </authorList>
    </citation>
    <scope>NUCLEOTIDE SEQUENCE [LARGE SCALE GENOMIC DNA]</scope>
    <source>
        <strain evidence="9 10">BO5</strain>
    </source>
</reference>
<dbReference type="AlphaFoldDB" id="A0A3A3GQM7"/>
<feature type="binding site" evidence="7">
    <location>
        <position position="187"/>
    </location>
    <ligand>
        <name>S-adenosyl-L-methionine</name>
        <dbReference type="ChEBI" id="CHEBI:59789"/>
    </ligand>
</feature>
<dbReference type="EMBL" id="QYZD01000001">
    <property type="protein sequence ID" value="RJG26871.1"/>
    <property type="molecule type" value="Genomic_DNA"/>
</dbReference>
<dbReference type="Gene3D" id="1.10.1020.10">
    <property type="entry name" value="Adenine-specific Methyltransferase, Domain 2"/>
    <property type="match status" value="1"/>
</dbReference>
<dbReference type="InterPro" id="IPR002052">
    <property type="entry name" value="DNA_methylase_N6_adenine_CS"/>
</dbReference>
<proteinExistence type="inferred from homology"/>
<dbReference type="InterPro" id="IPR012327">
    <property type="entry name" value="MeTrfase_D12"/>
</dbReference>
<evidence type="ECO:0000256" key="4">
    <source>
        <dbReference type="ARBA" id="ARBA00022679"/>
    </source>
</evidence>
<comment type="caution">
    <text evidence="9">The sequence shown here is derived from an EMBL/GenBank/DDBJ whole genome shotgun (WGS) entry which is preliminary data.</text>
</comment>
<dbReference type="Gene3D" id="3.40.50.150">
    <property type="entry name" value="Vaccinia Virus protein VP39"/>
    <property type="match status" value="1"/>
</dbReference>
<dbReference type="NCBIfam" id="TIGR00571">
    <property type="entry name" value="dam"/>
    <property type="match status" value="1"/>
</dbReference>
<evidence type="ECO:0000256" key="5">
    <source>
        <dbReference type="ARBA" id="ARBA00022691"/>
    </source>
</evidence>
<dbReference type="InterPro" id="IPR012263">
    <property type="entry name" value="M_m6A_EcoRV"/>
</dbReference>
<name>A0A3A3GQM7_PANTH</name>
<evidence type="ECO:0000256" key="6">
    <source>
        <dbReference type="ARBA" id="ARBA00047942"/>
    </source>
</evidence>
<accession>A0A3A3GQM7</accession>
<dbReference type="PROSITE" id="PS00092">
    <property type="entry name" value="N6_MTASE"/>
    <property type="match status" value="1"/>
</dbReference>
<feature type="binding site" evidence="7">
    <location>
        <position position="56"/>
    </location>
    <ligand>
        <name>S-adenosyl-L-methionine</name>
        <dbReference type="ChEBI" id="CHEBI:59789"/>
    </ligand>
</feature>
<dbReference type="OrthoDB" id="9805629at2"/>
<evidence type="ECO:0000256" key="1">
    <source>
        <dbReference type="ARBA" id="ARBA00006594"/>
    </source>
</evidence>
<dbReference type="PANTHER" id="PTHR30481:SF3">
    <property type="entry name" value="DNA ADENINE METHYLASE"/>
    <property type="match status" value="1"/>
</dbReference>
<dbReference type="Proteomes" id="UP000266177">
    <property type="component" value="Unassembled WGS sequence"/>
</dbReference>
<sequence length="279" mass="32140">MLKPILKWAGGKRQLLPDIRRRLPRLDWSQAAYYEPFIGGAALLFDLMPPRACINDVNGEVINLYETIRREPEALIDALRVHRNEESYYYEVRSWDRNLEEYAQLDAVTRAARLVYLNRTCYNGLYRVNAKGQNNVPFGRYKQPDIVQEETIRALASYFQAADIAMTVGDFERAVESAQAGDFVYFDPPYDVLTKTAAFTSYAKDGFGRDEQLRLANLFRELDGRGVYVMLSNHATDYIRELYEGFPLHIVQARRNINSKATARGAVDEVLVMNYQPQE</sequence>
<dbReference type="PRINTS" id="PR00505">
    <property type="entry name" value="D12N6MTFRASE"/>
</dbReference>
<keyword evidence="4 8" id="KW-0808">Transferase</keyword>
<dbReference type="GO" id="GO:0032259">
    <property type="term" value="P:methylation"/>
    <property type="evidence" value="ECO:0007669"/>
    <property type="project" value="UniProtKB-KW"/>
</dbReference>
<organism evidence="9 10">
    <name type="scientific">Paenibacillus thiaminolyticus</name>
    <name type="common">Bacillus thiaminolyticus</name>
    <dbReference type="NCBI Taxonomy" id="49283"/>
    <lineage>
        <taxon>Bacteria</taxon>
        <taxon>Bacillati</taxon>
        <taxon>Bacillota</taxon>
        <taxon>Bacilli</taxon>
        <taxon>Bacillales</taxon>
        <taxon>Paenibacillaceae</taxon>
        <taxon>Paenibacillus</taxon>
    </lineage>
</organism>
<dbReference type="GO" id="GO:0009007">
    <property type="term" value="F:site-specific DNA-methyltransferase (adenine-specific) activity"/>
    <property type="evidence" value="ECO:0007669"/>
    <property type="project" value="UniProtKB-UniRule"/>
</dbReference>
<dbReference type="PANTHER" id="PTHR30481">
    <property type="entry name" value="DNA ADENINE METHYLASE"/>
    <property type="match status" value="1"/>
</dbReference>
<evidence type="ECO:0000256" key="3">
    <source>
        <dbReference type="ARBA" id="ARBA00022603"/>
    </source>
</evidence>
<dbReference type="InterPro" id="IPR029063">
    <property type="entry name" value="SAM-dependent_MTases_sf"/>
</dbReference>
<dbReference type="InterPro" id="IPR023095">
    <property type="entry name" value="Ade_MeTrfase_dom_2"/>
</dbReference>